<organism evidence="5 6">
    <name type="scientific">Cupriavidus pauculus</name>
    <dbReference type="NCBI Taxonomy" id="82633"/>
    <lineage>
        <taxon>Bacteria</taxon>
        <taxon>Pseudomonadati</taxon>
        <taxon>Pseudomonadota</taxon>
        <taxon>Betaproteobacteria</taxon>
        <taxon>Burkholderiales</taxon>
        <taxon>Burkholderiaceae</taxon>
        <taxon>Cupriavidus</taxon>
    </lineage>
</organism>
<dbReference type="PROSITE" id="PS50810">
    <property type="entry name" value="FRATAXIN_2"/>
    <property type="match status" value="1"/>
</dbReference>
<evidence type="ECO:0000313" key="6">
    <source>
        <dbReference type="Proteomes" id="UP000234341"/>
    </source>
</evidence>
<protein>
    <recommendedName>
        <fullName evidence="4">Iron-sulfur cluster assembly protein CyaY</fullName>
    </recommendedName>
</protein>
<keyword evidence="2 4" id="KW-0479">Metal-binding</keyword>
<evidence type="ECO:0000256" key="1">
    <source>
        <dbReference type="ARBA" id="ARBA00008183"/>
    </source>
</evidence>
<dbReference type="PROSITE" id="PS01344">
    <property type="entry name" value="FRATAXIN_1"/>
    <property type="match status" value="1"/>
</dbReference>
<comment type="function">
    <text evidence="4">Involved in iron-sulfur (Fe-S) cluster assembly. May act as a regulator of Fe-S biogenesis.</text>
</comment>
<evidence type="ECO:0000256" key="4">
    <source>
        <dbReference type="HAMAP-Rule" id="MF_00142"/>
    </source>
</evidence>
<dbReference type="Pfam" id="PF01491">
    <property type="entry name" value="Frataxin_Cyay"/>
    <property type="match status" value="1"/>
</dbReference>
<dbReference type="PANTHER" id="PTHR16821">
    <property type="entry name" value="FRATAXIN"/>
    <property type="match status" value="1"/>
</dbReference>
<dbReference type="GO" id="GO:0008199">
    <property type="term" value="F:ferric iron binding"/>
    <property type="evidence" value="ECO:0007669"/>
    <property type="project" value="InterPro"/>
</dbReference>
<name>A0A2N5CFX1_9BURK</name>
<dbReference type="GO" id="GO:0008198">
    <property type="term" value="F:ferrous iron binding"/>
    <property type="evidence" value="ECO:0007669"/>
    <property type="project" value="TreeGrafter"/>
</dbReference>
<reference evidence="5 6" key="1">
    <citation type="submission" date="2017-12" db="EMBL/GenBank/DDBJ databases">
        <title>Genome sequence of the active heterotrophic nitrifier-denitrifier, Cupriavidus pauculus UM1.</title>
        <authorList>
            <person name="Putonti C."/>
            <person name="Castignetti D."/>
        </authorList>
    </citation>
    <scope>NUCLEOTIDE SEQUENCE [LARGE SCALE GENOMIC DNA]</scope>
    <source>
        <strain evidence="5 6">UM1</strain>
    </source>
</reference>
<evidence type="ECO:0000256" key="3">
    <source>
        <dbReference type="ARBA" id="ARBA00023004"/>
    </source>
</evidence>
<dbReference type="GO" id="GO:0016226">
    <property type="term" value="P:iron-sulfur cluster assembly"/>
    <property type="evidence" value="ECO:0007669"/>
    <property type="project" value="UniProtKB-UniRule"/>
</dbReference>
<dbReference type="InterPro" id="IPR036524">
    <property type="entry name" value="Frataxin/CyaY_sf"/>
</dbReference>
<dbReference type="InterPro" id="IPR020895">
    <property type="entry name" value="Frataxin_CS"/>
</dbReference>
<dbReference type="GO" id="GO:0005829">
    <property type="term" value="C:cytosol"/>
    <property type="evidence" value="ECO:0007669"/>
    <property type="project" value="TreeGrafter"/>
</dbReference>
<gene>
    <name evidence="4" type="primary">cyaY</name>
    <name evidence="5" type="ORF">CYJ10_05310</name>
</gene>
<dbReference type="InterPro" id="IPR002908">
    <property type="entry name" value="Frataxin/CyaY"/>
</dbReference>
<dbReference type="Gene3D" id="3.30.920.10">
    <property type="entry name" value="Frataxin/CyaY"/>
    <property type="match status" value="1"/>
</dbReference>
<dbReference type="AlphaFoldDB" id="A0A2N5CFX1"/>
<accession>A0A2N5CFX1</accession>
<sequence>MPPLNETEFLALAGAALDKLEADIEAAADAADADVEINRTGNVMELEFEDGSKIIVNSQAPMQELWVAAKAGGFHFRHDGARWVDTRSGAELYAALSGYMSLQAGTTLTLK</sequence>
<proteinExistence type="inferred from homology"/>
<dbReference type="SMART" id="SM01219">
    <property type="entry name" value="Frataxin_Cyay"/>
    <property type="match status" value="1"/>
</dbReference>
<dbReference type="STRING" id="82633.GCA_000974605_04107"/>
<dbReference type="EMBL" id="PJRP01000002">
    <property type="protein sequence ID" value="PLQ01118.1"/>
    <property type="molecule type" value="Genomic_DNA"/>
</dbReference>
<dbReference type="PANTHER" id="PTHR16821:SF2">
    <property type="entry name" value="FRATAXIN, MITOCHONDRIAL"/>
    <property type="match status" value="1"/>
</dbReference>
<dbReference type="HAMAP" id="MF_00142">
    <property type="entry name" value="CyaY"/>
    <property type="match status" value="1"/>
</dbReference>
<comment type="similarity">
    <text evidence="1 4">Belongs to the frataxin family.</text>
</comment>
<keyword evidence="3 4" id="KW-0408">Iron</keyword>
<evidence type="ECO:0000256" key="2">
    <source>
        <dbReference type="ARBA" id="ARBA00022723"/>
    </source>
</evidence>
<dbReference type="NCBIfam" id="TIGR03421">
    <property type="entry name" value="FeS_CyaY"/>
    <property type="match status" value="1"/>
</dbReference>
<dbReference type="InterPro" id="IPR047584">
    <property type="entry name" value="CyaY"/>
</dbReference>
<comment type="caution">
    <text evidence="5">The sequence shown here is derived from an EMBL/GenBank/DDBJ whole genome shotgun (WGS) entry which is preliminary data.</text>
</comment>
<dbReference type="SUPFAM" id="SSF55387">
    <property type="entry name" value="Frataxin/Nqo15-like"/>
    <property type="match status" value="1"/>
</dbReference>
<dbReference type="RefSeq" id="WP_101680491.1">
    <property type="nucleotide sequence ID" value="NZ_PJRP01000002.1"/>
</dbReference>
<dbReference type="Proteomes" id="UP000234341">
    <property type="component" value="Unassembled WGS sequence"/>
</dbReference>
<evidence type="ECO:0000313" key="5">
    <source>
        <dbReference type="EMBL" id="PLQ01118.1"/>
    </source>
</evidence>
<dbReference type="OrthoDB" id="285675at2"/>